<sequence length="201" mass="22587">MQKSATSRQIFDIRLQLLMSSFIMRVASGVVHGDSYVRAQLGVLYAQADEVLVKADVHRAIGRVTNSRKNTSTAFNMNTSGLCEARKKGHFHASGFGDPVLVAALIHADVRVAMSQERTGKTDISTPATSTSPIRISRSPRRRRRMSPSPTPWWQRPRRGSPNPPCRPPPCRRNRPPHRASRWCRRRASRSGWPSRSQARP</sequence>
<evidence type="ECO:0000313" key="2">
    <source>
        <dbReference type="EMBL" id="CAK0891178.1"/>
    </source>
</evidence>
<evidence type="ECO:0000256" key="1">
    <source>
        <dbReference type="SAM" id="MobiDB-lite"/>
    </source>
</evidence>
<proteinExistence type="predicted"/>
<feature type="region of interest" description="Disordered" evidence="1">
    <location>
        <begin position="115"/>
        <end position="201"/>
    </location>
</feature>
<keyword evidence="3" id="KW-1185">Reference proteome</keyword>
<feature type="compositionally biased region" description="Basic residues" evidence="1">
    <location>
        <begin position="170"/>
        <end position="189"/>
    </location>
</feature>
<dbReference type="EMBL" id="CAUYUJ010019438">
    <property type="protein sequence ID" value="CAK0891178.1"/>
    <property type="molecule type" value="Genomic_DNA"/>
</dbReference>
<organism evidence="2 3">
    <name type="scientific">Prorocentrum cordatum</name>
    <dbReference type="NCBI Taxonomy" id="2364126"/>
    <lineage>
        <taxon>Eukaryota</taxon>
        <taxon>Sar</taxon>
        <taxon>Alveolata</taxon>
        <taxon>Dinophyceae</taxon>
        <taxon>Prorocentrales</taxon>
        <taxon>Prorocentraceae</taxon>
        <taxon>Prorocentrum</taxon>
    </lineage>
</organism>
<dbReference type="Proteomes" id="UP001189429">
    <property type="component" value="Unassembled WGS sequence"/>
</dbReference>
<name>A0ABN9WWD4_9DINO</name>
<reference evidence="2" key="1">
    <citation type="submission" date="2023-10" db="EMBL/GenBank/DDBJ databases">
        <authorList>
            <person name="Chen Y."/>
            <person name="Shah S."/>
            <person name="Dougan E. K."/>
            <person name="Thang M."/>
            <person name="Chan C."/>
        </authorList>
    </citation>
    <scope>NUCLEOTIDE SEQUENCE [LARGE SCALE GENOMIC DNA]</scope>
</reference>
<feature type="compositionally biased region" description="Polar residues" evidence="1">
    <location>
        <begin position="192"/>
        <end position="201"/>
    </location>
</feature>
<evidence type="ECO:0000313" key="3">
    <source>
        <dbReference type="Proteomes" id="UP001189429"/>
    </source>
</evidence>
<comment type="caution">
    <text evidence="2">The sequence shown here is derived from an EMBL/GenBank/DDBJ whole genome shotgun (WGS) entry which is preliminary data.</text>
</comment>
<gene>
    <name evidence="2" type="ORF">PCOR1329_LOCUS71194</name>
</gene>
<protein>
    <submittedName>
        <fullName evidence="2">Uncharacterized protein</fullName>
    </submittedName>
</protein>
<accession>A0ABN9WWD4</accession>